<comment type="similarity">
    <text evidence="7">Belongs to the RNR ribonuclease family. RNase R subfamily.</text>
</comment>
<feature type="compositionally biased region" description="Basic and acidic residues" evidence="8">
    <location>
        <begin position="11"/>
        <end position="20"/>
    </location>
</feature>
<dbReference type="InterPro" id="IPR004476">
    <property type="entry name" value="RNase_II/RNase_R"/>
</dbReference>
<keyword evidence="4 7" id="KW-0378">Hydrolase</keyword>
<dbReference type="InterPro" id="IPR022966">
    <property type="entry name" value="RNase_II/R_CS"/>
</dbReference>
<evidence type="ECO:0000256" key="7">
    <source>
        <dbReference type="HAMAP-Rule" id="MF_01895"/>
    </source>
</evidence>
<feature type="compositionally biased region" description="Basic residues" evidence="8">
    <location>
        <begin position="1"/>
        <end position="10"/>
    </location>
</feature>
<dbReference type="InterPro" id="IPR001900">
    <property type="entry name" value="RNase_II/R"/>
</dbReference>
<evidence type="ECO:0000313" key="11">
    <source>
        <dbReference type="Proteomes" id="UP001279642"/>
    </source>
</evidence>
<comment type="function">
    <text evidence="7">3'-5' exoribonuclease that releases 5'-nucleoside monophosphates and is involved in maturation of structured RNAs.</text>
</comment>
<dbReference type="InterPro" id="IPR003029">
    <property type="entry name" value="S1_domain"/>
</dbReference>
<dbReference type="NCBIfam" id="TIGR00358">
    <property type="entry name" value="3_prime_RNase"/>
    <property type="match status" value="1"/>
</dbReference>
<feature type="domain" description="S1 motif" evidence="9">
    <location>
        <begin position="664"/>
        <end position="745"/>
    </location>
</feature>
<keyword evidence="3 7" id="KW-0540">Nuclease</keyword>
<keyword evidence="11" id="KW-1185">Reference proteome</keyword>
<evidence type="ECO:0000259" key="9">
    <source>
        <dbReference type="PROSITE" id="PS50126"/>
    </source>
</evidence>
<evidence type="ECO:0000256" key="1">
    <source>
        <dbReference type="ARBA" id="ARBA00001849"/>
    </source>
</evidence>
<sequence length="824" mass="90555">MSKSNSKHRSDKPARKREAEDPSAPERGAAPKGSKKAVPFPTKEQVLAFIQDQDTPVGKREIARAFNLRGADRIPLKALLKELEREGEVDRGRGRRVARSGALPEVTVLEVIGLDDDGDLWARPVDFRKDDAEPRILVIDNKRTDRPLAGGDRVLARLERKEEDLYEARPIRRLEHHAQRIVGLFERRRDGTGRLTPTDKRIKTDFNVSPHDIGPARSGDIVIAHVDPARRLGTPRARIVERVGKLGEAKSISLISIVDHGIPLDFSPAALEQAANAKGAALGQRTDLRQVPLVTIDGDDARDFDDAVFASPDENPNNPGGWRLLVAIADVAHYVRPGDPLDKAARERGNSVYFPDRVVPMLPEELSNGSCSLKPQEERPCMAVEMTINAEGKKLGHRFMRGLMRSAARLTYDQVQRAVDGQTDELTAPLVEPVIKPLYGAFRALLTARENRGTLELDIAERRVFINNEGEVERIVPRARLDSHRLIEEFMIAANVAAAESLETRRQPCMYRVHDAPDPARVDALREFLRGLDLPLAKGQVLRPKHFTALLNKAANSPYAAMINSLVLRTQTQAVYSPENLGHFGLALQRYAHFTSPIRRYADLLVHRALISGYGFGDDGLPPGAEATFPETGDHISATERRAAAAEREAIDRYTAAFLAERVGEVFAGRITSVTRFGLFISLEDTGADGLVPISTLPTDFYDHDERGHVLVGRRWGRVYQLGAPVEVRLVACVPLTGGMTLEIVGGGEISAVPAGSAETGRQEAGFGRPKRRAGEGKLAPVQLANPRGGKQVRNKSGQKKAARHGPDGSEDGARGQTRKKRGR</sequence>
<evidence type="ECO:0000256" key="8">
    <source>
        <dbReference type="SAM" id="MobiDB-lite"/>
    </source>
</evidence>
<dbReference type="Gene3D" id="2.40.50.140">
    <property type="entry name" value="Nucleic acid-binding proteins"/>
    <property type="match status" value="1"/>
</dbReference>
<name>A0ABU5EGY5_9PROT</name>
<evidence type="ECO:0000256" key="2">
    <source>
        <dbReference type="ARBA" id="ARBA00022490"/>
    </source>
</evidence>
<dbReference type="HAMAP" id="MF_01895">
    <property type="entry name" value="RNase_R"/>
    <property type="match status" value="1"/>
</dbReference>
<evidence type="ECO:0000256" key="6">
    <source>
        <dbReference type="ARBA" id="ARBA00022884"/>
    </source>
</evidence>
<dbReference type="SMART" id="SM00316">
    <property type="entry name" value="S1"/>
    <property type="match status" value="1"/>
</dbReference>
<evidence type="ECO:0000256" key="5">
    <source>
        <dbReference type="ARBA" id="ARBA00022839"/>
    </source>
</evidence>
<dbReference type="Pfam" id="PF17876">
    <property type="entry name" value="CSD2"/>
    <property type="match status" value="1"/>
</dbReference>
<comment type="catalytic activity">
    <reaction evidence="1 7">
        <text>Exonucleolytic cleavage in the 3'- to 5'-direction to yield nucleoside 5'-phosphates.</text>
        <dbReference type="EC" id="3.1.13.1"/>
    </reaction>
</comment>
<feature type="compositionally biased region" description="Basic residues" evidence="8">
    <location>
        <begin position="791"/>
        <end position="804"/>
    </location>
</feature>
<accession>A0ABU5EGY5</accession>
<protein>
    <recommendedName>
        <fullName evidence="7">Ribonuclease R</fullName>
        <shortName evidence="7">RNase R</shortName>
        <ecNumber evidence="7">3.1.13.1</ecNumber>
    </recommendedName>
</protein>
<dbReference type="PROSITE" id="PS50126">
    <property type="entry name" value="S1"/>
    <property type="match status" value="1"/>
</dbReference>
<dbReference type="Proteomes" id="UP001279642">
    <property type="component" value="Unassembled WGS sequence"/>
</dbReference>
<proteinExistence type="inferred from homology"/>
<dbReference type="Pfam" id="PF00575">
    <property type="entry name" value="S1"/>
    <property type="match status" value="1"/>
</dbReference>
<evidence type="ECO:0000256" key="3">
    <source>
        <dbReference type="ARBA" id="ARBA00022722"/>
    </source>
</evidence>
<dbReference type="SMART" id="SM00955">
    <property type="entry name" value="RNB"/>
    <property type="match status" value="1"/>
</dbReference>
<dbReference type="PANTHER" id="PTHR23355">
    <property type="entry name" value="RIBONUCLEASE"/>
    <property type="match status" value="1"/>
</dbReference>
<keyword evidence="5 7" id="KW-0269">Exonuclease</keyword>
<dbReference type="CDD" id="cd04471">
    <property type="entry name" value="S1_RNase_R"/>
    <property type="match status" value="1"/>
</dbReference>
<reference evidence="10 11" key="1">
    <citation type="journal article" date="2016" name="Antonie Van Leeuwenhoek">
        <title>Dongia soli sp. nov., isolated from soil from Dokdo, Korea.</title>
        <authorList>
            <person name="Kim D.U."/>
            <person name="Lee H."/>
            <person name="Kim H."/>
            <person name="Kim S.G."/>
            <person name="Ka J.O."/>
        </authorList>
    </citation>
    <scope>NUCLEOTIDE SEQUENCE [LARGE SCALE GENOMIC DNA]</scope>
    <source>
        <strain evidence="10 11">D78</strain>
    </source>
</reference>
<dbReference type="EMBL" id="JAXCLW010000011">
    <property type="protein sequence ID" value="MDY0885602.1"/>
    <property type="molecule type" value="Genomic_DNA"/>
</dbReference>
<comment type="subcellular location">
    <subcellularLocation>
        <location evidence="7">Cytoplasm</location>
    </subcellularLocation>
</comment>
<dbReference type="Pfam" id="PF00773">
    <property type="entry name" value="RNB"/>
    <property type="match status" value="1"/>
</dbReference>
<feature type="region of interest" description="Disordered" evidence="8">
    <location>
        <begin position="754"/>
        <end position="824"/>
    </location>
</feature>
<evidence type="ECO:0000256" key="4">
    <source>
        <dbReference type="ARBA" id="ARBA00022801"/>
    </source>
</evidence>
<dbReference type="InterPro" id="IPR011805">
    <property type="entry name" value="RNase_R"/>
</dbReference>
<dbReference type="NCBIfam" id="TIGR02063">
    <property type="entry name" value="RNase_R"/>
    <property type="match status" value="1"/>
</dbReference>
<dbReference type="InterPro" id="IPR040476">
    <property type="entry name" value="CSD2"/>
</dbReference>
<keyword evidence="6 7" id="KW-0694">RNA-binding</keyword>
<dbReference type="InterPro" id="IPR050180">
    <property type="entry name" value="RNR_Ribonuclease"/>
</dbReference>
<dbReference type="InterPro" id="IPR012340">
    <property type="entry name" value="NA-bd_OB-fold"/>
</dbReference>
<keyword evidence="2 7" id="KW-0963">Cytoplasm</keyword>
<dbReference type="PANTHER" id="PTHR23355:SF9">
    <property type="entry name" value="DIS3-LIKE EXONUCLEASE 2"/>
    <property type="match status" value="1"/>
</dbReference>
<dbReference type="PROSITE" id="PS01175">
    <property type="entry name" value="RIBONUCLEASE_II"/>
    <property type="match status" value="1"/>
</dbReference>
<organism evidence="10 11">
    <name type="scientific">Dongia soli</name>
    <dbReference type="NCBI Taxonomy" id="600628"/>
    <lineage>
        <taxon>Bacteria</taxon>
        <taxon>Pseudomonadati</taxon>
        <taxon>Pseudomonadota</taxon>
        <taxon>Alphaproteobacteria</taxon>
        <taxon>Rhodospirillales</taxon>
        <taxon>Dongiaceae</taxon>
        <taxon>Dongia</taxon>
    </lineage>
</organism>
<evidence type="ECO:0000313" key="10">
    <source>
        <dbReference type="EMBL" id="MDY0885602.1"/>
    </source>
</evidence>
<dbReference type="SUPFAM" id="SSF50249">
    <property type="entry name" value="Nucleic acid-binding proteins"/>
    <property type="match status" value="2"/>
</dbReference>
<dbReference type="RefSeq" id="WP_320510673.1">
    <property type="nucleotide sequence ID" value="NZ_JAXCLW010000011.1"/>
</dbReference>
<comment type="caution">
    <text evidence="10">The sequence shown here is derived from an EMBL/GenBank/DDBJ whole genome shotgun (WGS) entry which is preliminary data.</text>
</comment>
<dbReference type="EC" id="3.1.13.1" evidence="7"/>
<gene>
    <name evidence="7 10" type="primary">rnr</name>
    <name evidence="10" type="ORF">SMD27_22375</name>
</gene>
<feature type="region of interest" description="Disordered" evidence="8">
    <location>
        <begin position="1"/>
        <end position="40"/>
    </location>
</feature>
<feature type="compositionally biased region" description="Basic and acidic residues" evidence="8">
    <location>
        <begin position="805"/>
        <end position="814"/>
    </location>
</feature>